<proteinExistence type="evidence at transcript level"/>
<name>A9NW57_PICSI</name>
<dbReference type="AlphaFoldDB" id="A9NW57"/>
<reference evidence="2" key="1">
    <citation type="journal article" date="2008" name="BMC Genomics">
        <title>A conifer genomics resource of 200,000 spruce (Picea spp.) ESTs and 6,464 high-quality, sequence-finished full-length cDNAs for Sitka spruce (Picea sitchensis).</title>
        <authorList>
            <person name="Ralph S.G."/>
            <person name="Chun H.J."/>
            <person name="Kolosova N."/>
            <person name="Cooper D."/>
            <person name="Oddy C."/>
            <person name="Ritland C.E."/>
            <person name="Kirkpatrick R."/>
            <person name="Moore R."/>
            <person name="Barber S."/>
            <person name="Holt R.A."/>
            <person name="Jones S.J."/>
            <person name="Marra M.A."/>
            <person name="Douglas C.J."/>
            <person name="Ritland K."/>
            <person name="Bohlmann J."/>
        </authorList>
    </citation>
    <scope>NUCLEOTIDE SEQUENCE</scope>
    <source>
        <tissue evidence="2">Bark</tissue>
    </source>
</reference>
<feature type="region of interest" description="Disordered" evidence="1">
    <location>
        <begin position="163"/>
        <end position="182"/>
    </location>
</feature>
<evidence type="ECO:0000256" key="1">
    <source>
        <dbReference type="SAM" id="MobiDB-lite"/>
    </source>
</evidence>
<sequence>MRYQGVNSEILHHYPSNNGKKPLVKICSKDINVENGSSRHLNRGSLEIKGTVSMAGLRIKGASSSMRSPDNVGIVKEQEHDNRNGDVSAVPGPSEQPVEGNQPTKDPREGGDVLFQWCKKKRPRGHRTESRSLMEDSSIQGRKSIQAERQATKSEKQRVLVQSHVPVHSRSTTLRPCTPLREPSHGFIKRNSEDLNGAHLLNNGLQQKVDRHSPSPVEKHAKSVGCFSPNAIGTTRVSDAVRNSTPSDTDACAPPEKIDMETFEWPRFLVSLSRKEKEDDFLIMKGTKLSQRPKKRPKYIEKVLQNCFPGSWLSDVAKGRYEVREKKCTKKKPRGLKAMESSDSDSD</sequence>
<dbReference type="PANTHER" id="PTHR33130:SF33">
    <property type="entry name" value="PUTATIVE (DUF1639)-RELATED"/>
    <property type="match status" value="1"/>
</dbReference>
<feature type="compositionally biased region" description="Polar residues" evidence="1">
    <location>
        <begin position="135"/>
        <end position="149"/>
    </location>
</feature>
<feature type="region of interest" description="Disordered" evidence="1">
    <location>
        <begin position="327"/>
        <end position="347"/>
    </location>
</feature>
<evidence type="ECO:0000313" key="2">
    <source>
        <dbReference type="EMBL" id="ABK24868.1"/>
    </source>
</evidence>
<dbReference type="InterPro" id="IPR012438">
    <property type="entry name" value="DUF1639"/>
</dbReference>
<feature type="region of interest" description="Disordered" evidence="1">
    <location>
        <begin position="78"/>
        <end position="156"/>
    </location>
</feature>
<organism evidence="2">
    <name type="scientific">Picea sitchensis</name>
    <name type="common">Sitka spruce</name>
    <name type="synonym">Pinus sitchensis</name>
    <dbReference type="NCBI Taxonomy" id="3332"/>
    <lineage>
        <taxon>Eukaryota</taxon>
        <taxon>Viridiplantae</taxon>
        <taxon>Streptophyta</taxon>
        <taxon>Embryophyta</taxon>
        <taxon>Tracheophyta</taxon>
        <taxon>Spermatophyta</taxon>
        <taxon>Pinopsida</taxon>
        <taxon>Pinidae</taxon>
        <taxon>Conifers I</taxon>
        <taxon>Pinales</taxon>
        <taxon>Pinaceae</taxon>
        <taxon>Picea</taxon>
    </lineage>
</organism>
<dbReference type="EMBL" id="EF085564">
    <property type="protein sequence ID" value="ABK24868.1"/>
    <property type="molecule type" value="mRNA"/>
</dbReference>
<dbReference type="PANTHER" id="PTHR33130">
    <property type="entry name" value="PUTATIVE (DUF1639)-RELATED"/>
    <property type="match status" value="1"/>
</dbReference>
<protein>
    <recommendedName>
        <fullName evidence="3">DUF1639 domain-containing protein</fullName>
    </recommendedName>
</protein>
<dbReference type="OMA" id="NCFPGSW"/>
<dbReference type="Pfam" id="PF07797">
    <property type="entry name" value="DUF1639"/>
    <property type="match status" value="1"/>
</dbReference>
<accession>A9NW57</accession>
<evidence type="ECO:0008006" key="3">
    <source>
        <dbReference type="Google" id="ProtNLM"/>
    </source>
</evidence>